<dbReference type="RefSeq" id="WP_202861570.1">
    <property type="nucleotide sequence ID" value="NZ_BEIU01000016.1"/>
</dbReference>
<sequence>MVYRRIAIAKEEIDWPPPKGTKRQILEGIFYRLKNGWNWRDLPKDFPPYSSTVFWHYKQWRSQGIIQKITEELHRKLRQQEKKLVDDSNYD</sequence>
<gene>
    <name evidence="2" type="ORF">BGM30_04230</name>
</gene>
<dbReference type="PANTHER" id="PTHR46637">
    <property type="entry name" value="TIS1421-TRANSPOSASE PROTEIN A"/>
    <property type="match status" value="1"/>
</dbReference>
<dbReference type="AlphaFoldDB" id="A0A2H6BMF8"/>
<protein>
    <recommendedName>
        <fullName evidence="1">Insertion element IS402-like domain-containing protein</fullName>
    </recommendedName>
</protein>
<dbReference type="Pfam" id="PF13340">
    <property type="entry name" value="DUF4096"/>
    <property type="match status" value="1"/>
</dbReference>
<reference evidence="3" key="1">
    <citation type="submission" date="2017-12" db="EMBL/GenBank/DDBJ databases">
        <title>Improved Draft Genome Sequence of Microcystis aeruginosa NIES-298, a Microcystin-Producing Cyanobacterium from Lake Kasumigaura, Japan.</title>
        <authorList>
            <person name="Yamaguchi H."/>
            <person name="Suzuki S."/>
            <person name="Kawachi M."/>
        </authorList>
    </citation>
    <scope>NUCLEOTIDE SEQUENCE [LARGE SCALE GENOMIC DNA]</scope>
    <source>
        <strain evidence="3">NIES-298</strain>
    </source>
</reference>
<organism evidence="2 3">
    <name type="scientific">Microcystis aeruginosa NIES-298</name>
    <dbReference type="NCBI Taxonomy" id="449468"/>
    <lineage>
        <taxon>Bacteria</taxon>
        <taxon>Bacillati</taxon>
        <taxon>Cyanobacteriota</taxon>
        <taxon>Cyanophyceae</taxon>
        <taxon>Oscillatoriophycideae</taxon>
        <taxon>Chroococcales</taxon>
        <taxon>Microcystaceae</taxon>
        <taxon>Microcystis</taxon>
    </lineage>
</organism>
<comment type="caution">
    <text evidence="2">The sequence shown here is derived from an EMBL/GenBank/DDBJ whole genome shotgun (WGS) entry which is preliminary data.</text>
</comment>
<name>A0A2H6BMF8_MICAE</name>
<accession>A0A2H6BMF8</accession>
<proteinExistence type="predicted"/>
<evidence type="ECO:0000259" key="1">
    <source>
        <dbReference type="Pfam" id="PF13340"/>
    </source>
</evidence>
<evidence type="ECO:0000313" key="3">
    <source>
        <dbReference type="Proteomes" id="UP000236321"/>
    </source>
</evidence>
<dbReference type="PANTHER" id="PTHR46637:SF1">
    <property type="entry name" value="BLL5188 PROTEIN"/>
    <property type="match status" value="1"/>
</dbReference>
<evidence type="ECO:0000313" key="2">
    <source>
        <dbReference type="EMBL" id="GBD51330.1"/>
    </source>
</evidence>
<dbReference type="EMBL" id="BEYQ01000001">
    <property type="protein sequence ID" value="GBD51330.1"/>
    <property type="molecule type" value="Genomic_DNA"/>
</dbReference>
<feature type="domain" description="Insertion element IS402-like" evidence="1">
    <location>
        <begin position="17"/>
        <end position="69"/>
    </location>
</feature>
<dbReference type="InterPro" id="IPR025161">
    <property type="entry name" value="IS402-like_dom"/>
</dbReference>
<dbReference type="InterPro" id="IPR052909">
    <property type="entry name" value="Transposase_6_like"/>
</dbReference>
<dbReference type="Proteomes" id="UP000236321">
    <property type="component" value="Unassembled WGS sequence"/>
</dbReference>